<name>A0A662DBL6_UNCAE</name>
<evidence type="ECO:0000313" key="1">
    <source>
        <dbReference type="EMBL" id="RLE12865.1"/>
    </source>
</evidence>
<dbReference type="EMBL" id="QMQA01000133">
    <property type="protein sequence ID" value="RLE12865.1"/>
    <property type="molecule type" value="Genomic_DNA"/>
</dbReference>
<protein>
    <submittedName>
        <fullName evidence="1">Uncharacterized protein</fullName>
    </submittedName>
</protein>
<gene>
    <name evidence="1" type="ORF">DRJ04_05385</name>
</gene>
<evidence type="ECO:0000313" key="2">
    <source>
        <dbReference type="Proteomes" id="UP000280417"/>
    </source>
</evidence>
<proteinExistence type="predicted"/>
<dbReference type="Proteomes" id="UP000280417">
    <property type="component" value="Unassembled WGS sequence"/>
</dbReference>
<sequence length="75" mass="9062">MSLIHHKDKRTRSVPPPINSPLFHLENKIKQRYAPYLCKFSDKNPFIFFKNYTAFLIFQLHGYFYVSPWGKFYTS</sequence>
<dbReference type="AlphaFoldDB" id="A0A662DBL6"/>
<accession>A0A662DBL6</accession>
<organism evidence="1 2">
    <name type="scientific">Aerophobetes bacterium</name>
    <dbReference type="NCBI Taxonomy" id="2030807"/>
    <lineage>
        <taxon>Bacteria</taxon>
        <taxon>Candidatus Aerophobota</taxon>
    </lineage>
</organism>
<reference evidence="1 2" key="1">
    <citation type="submission" date="2018-06" db="EMBL/GenBank/DDBJ databases">
        <title>Extensive metabolic versatility and redundancy in microbially diverse, dynamic hydrothermal sediments.</title>
        <authorList>
            <person name="Dombrowski N."/>
            <person name="Teske A."/>
            <person name="Baker B.J."/>
        </authorList>
    </citation>
    <scope>NUCLEOTIDE SEQUENCE [LARGE SCALE GENOMIC DNA]</scope>
    <source>
        <strain evidence="1">B3_G15</strain>
    </source>
</reference>
<comment type="caution">
    <text evidence="1">The sequence shown here is derived from an EMBL/GenBank/DDBJ whole genome shotgun (WGS) entry which is preliminary data.</text>
</comment>